<accession>A0A7X0MME8</accession>
<proteinExistence type="predicted"/>
<dbReference type="Gene3D" id="3.30.460.40">
    <property type="match status" value="1"/>
</dbReference>
<dbReference type="AlphaFoldDB" id="A0A7X0MME8"/>
<reference evidence="1 2" key="2">
    <citation type="submission" date="2020-08" db="EMBL/GenBank/DDBJ databases">
        <authorList>
            <person name="Partida-Martinez L."/>
            <person name="Huntemann M."/>
            <person name="Clum A."/>
            <person name="Wang J."/>
            <person name="Palaniappan K."/>
            <person name="Ritter S."/>
            <person name="Chen I.-M."/>
            <person name="Stamatis D."/>
            <person name="Reddy T."/>
            <person name="O'Malley R."/>
            <person name="Daum C."/>
            <person name="Shapiro N."/>
            <person name="Ivanova N."/>
            <person name="Kyrpides N."/>
            <person name="Woyke T."/>
        </authorList>
    </citation>
    <scope>NUCLEOTIDE SEQUENCE [LARGE SCALE GENOMIC DNA]</scope>
    <source>
        <strain evidence="1 2">AS3.13</strain>
    </source>
</reference>
<dbReference type="SUPFAM" id="SSF81301">
    <property type="entry name" value="Nucleotidyltransferase"/>
    <property type="match status" value="1"/>
</dbReference>
<gene>
    <name evidence="1" type="ORF">F4693_000989</name>
</gene>
<dbReference type="Proteomes" id="UP000522313">
    <property type="component" value="Unassembled WGS sequence"/>
</dbReference>
<sequence>MFGAALAQVAAALRPARDPWWVIGSAAVRLHGAETSVADIDVLTSARDAARLLADWPGVATICGASDRFRSHPFARLDGAALPVEVMGDLELCTANGWQPVRPLTRVAQGGVFIPDRDALRAILRAFGREKDRARAALLDPPDTRLIDG</sequence>
<dbReference type="InterPro" id="IPR043519">
    <property type="entry name" value="NT_sf"/>
</dbReference>
<dbReference type="EMBL" id="JACHBT010000004">
    <property type="protein sequence ID" value="MBB6504031.1"/>
    <property type="molecule type" value="Genomic_DNA"/>
</dbReference>
<organism evidence="1 2">
    <name type="scientific">Sphingomonas endophytica</name>
    <dbReference type="NCBI Taxonomy" id="869719"/>
    <lineage>
        <taxon>Bacteria</taxon>
        <taxon>Pseudomonadati</taxon>
        <taxon>Pseudomonadota</taxon>
        <taxon>Alphaproteobacteria</taxon>
        <taxon>Sphingomonadales</taxon>
        <taxon>Sphingomonadaceae</taxon>
        <taxon>Sphingomonas</taxon>
    </lineage>
</organism>
<evidence type="ECO:0000313" key="2">
    <source>
        <dbReference type="Proteomes" id="UP000522313"/>
    </source>
</evidence>
<protein>
    <submittedName>
        <fullName evidence="1">Uncharacterized protein</fullName>
    </submittedName>
</protein>
<comment type="caution">
    <text evidence="1">The sequence shown here is derived from an EMBL/GenBank/DDBJ whole genome shotgun (WGS) entry which is preliminary data.</text>
</comment>
<reference evidence="1 2" key="1">
    <citation type="submission" date="2020-08" db="EMBL/GenBank/DDBJ databases">
        <title>The Agave Microbiome: Exploring the role of microbial communities in plant adaptations to desert environments.</title>
        <authorList>
            <person name="Partida-Martinez L.P."/>
        </authorList>
    </citation>
    <scope>NUCLEOTIDE SEQUENCE [LARGE SCALE GENOMIC DNA]</scope>
    <source>
        <strain evidence="1 2">AS3.13</strain>
    </source>
</reference>
<evidence type="ECO:0000313" key="1">
    <source>
        <dbReference type="EMBL" id="MBB6504031.1"/>
    </source>
</evidence>
<dbReference type="RefSeq" id="WP_260396457.1">
    <property type="nucleotide sequence ID" value="NZ_JACHBT010000004.1"/>
</dbReference>
<name>A0A7X0MME8_9SPHN</name>